<dbReference type="Gene3D" id="3.40.50.1820">
    <property type="entry name" value="alpha/beta hydrolase"/>
    <property type="match status" value="1"/>
</dbReference>
<feature type="domain" description="Thioesterase" evidence="2">
    <location>
        <begin position="5"/>
        <end position="224"/>
    </location>
</feature>
<dbReference type="InterPro" id="IPR001031">
    <property type="entry name" value="Thioesterase"/>
</dbReference>
<dbReference type="InterPro" id="IPR012223">
    <property type="entry name" value="TEII"/>
</dbReference>
<evidence type="ECO:0000256" key="1">
    <source>
        <dbReference type="ARBA" id="ARBA00007169"/>
    </source>
</evidence>
<dbReference type="GO" id="GO:0008610">
    <property type="term" value="P:lipid biosynthetic process"/>
    <property type="evidence" value="ECO:0007669"/>
    <property type="project" value="TreeGrafter"/>
</dbReference>
<sequence>MSKPQLFMFHFAGGNSYSFKFMNPYLQEFTIEPIELPGRGKRSGEILITDFHTAAKDVYKQVKSKLNSKQFLIYGHSMGAYLALKVTKMLELDNISPIGIIVTGNAGPKISENKKRYLLNEKDFVKEVKKLGGLPSEVLENQELLDYFMPILKADFEISEENNLERDSTINVPIYSLMGDTEEHADKITNWSKYTRSDFKHEVLSGDHFFIYNHPERLAKIITKHYHDHVVEKKLS</sequence>
<dbReference type="InterPro" id="IPR029058">
    <property type="entry name" value="AB_hydrolase_fold"/>
</dbReference>
<dbReference type="Pfam" id="PF00975">
    <property type="entry name" value="Thioesterase"/>
    <property type="match status" value="1"/>
</dbReference>
<dbReference type="Proteomes" id="UP000537204">
    <property type="component" value="Unassembled WGS sequence"/>
</dbReference>
<dbReference type="SUPFAM" id="SSF53474">
    <property type="entry name" value="alpha/beta-Hydrolases"/>
    <property type="match status" value="1"/>
</dbReference>
<dbReference type="PANTHER" id="PTHR11487">
    <property type="entry name" value="THIOESTERASE"/>
    <property type="match status" value="1"/>
</dbReference>
<evidence type="ECO:0000259" key="2">
    <source>
        <dbReference type="Pfam" id="PF00975"/>
    </source>
</evidence>
<proteinExistence type="inferred from homology"/>
<dbReference type="AlphaFoldDB" id="A0A7W8ZNT5"/>
<comment type="similarity">
    <text evidence="1">Belongs to the thioesterase family.</text>
</comment>
<accession>A0A7W8ZNT5</accession>
<organism evidence="3 4">
    <name type="scientific">Pedobacter cryoconitis</name>
    <dbReference type="NCBI Taxonomy" id="188932"/>
    <lineage>
        <taxon>Bacteria</taxon>
        <taxon>Pseudomonadati</taxon>
        <taxon>Bacteroidota</taxon>
        <taxon>Sphingobacteriia</taxon>
        <taxon>Sphingobacteriales</taxon>
        <taxon>Sphingobacteriaceae</taxon>
        <taxon>Pedobacter</taxon>
    </lineage>
</organism>
<protein>
    <submittedName>
        <fullName evidence="3">Surfactin synthase thioesterase subunit</fullName>
    </submittedName>
</protein>
<evidence type="ECO:0000313" key="3">
    <source>
        <dbReference type="EMBL" id="MBB5637429.1"/>
    </source>
</evidence>
<dbReference type="EMBL" id="JACHCE010000005">
    <property type="protein sequence ID" value="MBB5637429.1"/>
    <property type="molecule type" value="Genomic_DNA"/>
</dbReference>
<reference evidence="3 4" key="1">
    <citation type="submission" date="2020-08" db="EMBL/GenBank/DDBJ databases">
        <title>Genomic Encyclopedia of Type Strains, Phase IV (KMG-V): Genome sequencing to study the core and pangenomes of soil and plant-associated prokaryotes.</title>
        <authorList>
            <person name="Whitman W."/>
        </authorList>
    </citation>
    <scope>NUCLEOTIDE SEQUENCE [LARGE SCALE GENOMIC DNA]</scope>
    <source>
        <strain evidence="3 4">S3M1</strain>
    </source>
</reference>
<evidence type="ECO:0000313" key="4">
    <source>
        <dbReference type="Proteomes" id="UP000537204"/>
    </source>
</evidence>
<dbReference type="PANTHER" id="PTHR11487:SF0">
    <property type="entry name" value="S-ACYL FATTY ACID SYNTHASE THIOESTERASE, MEDIUM CHAIN"/>
    <property type="match status" value="1"/>
</dbReference>
<name>A0A7W8ZNT5_9SPHI</name>
<dbReference type="RefSeq" id="WP_183883307.1">
    <property type="nucleotide sequence ID" value="NZ_JACHCE010000005.1"/>
</dbReference>
<comment type="caution">
    <text evidence="3">The sequence shown here is derived from an EMBL/GenBank/DDBJ whole genome shotgun (WGS) entry which is preliminary data.</text>
</comment>
<gene>
    <name evidence="3" type="ORF">HDE68_003344</name>
</gene>